<evidence type="ECO:0000313" key="3">
    <source>
        <dbReference type="Proteomes" id="UP000006753"/>
    </source>
</evidence>
<sequence>MEGWEAEVDLDSVDFPWEINNRFFSKKEEDEIELFINQARFQTEEQRRRDDFKQYLRRLESEFERNETKIQSRLKTIISYKLWGQDVDSVRTSHVPAYTFTKFPKLPVELQTSIWSFAARVDSPQTHRLSLIDSEGSVYADDDVRKPDGIEVLWACRKSREVAQKIFTYLELQNSCDEGQLQLVNTLYDKFSICGHRWSDFKVLIDQVLHFNNPGKMINNFQRDIQGIQKIRFLAVDFNIFSAIPVLVWEQFSSLELLTIVTYPYCDIRELDYTEDSDHKLELIKPQKWSMYGRRADWILERARKAFQAAKQKGGFPKKIPKLEVRVRKIDDEDFDYLVQEEWTDDIEDYMQLHGINEYDHDQDDEQGLDSVWFQQAKMRMHHVVARPEIEALEQLHYPAKDE</sequence>
<dbReference type="HOGENOM" id="CLU_683483_0_0_1"/>
<dbReference type="InterPro" id="IPR045518">
    <property type="entry name" value="2EXR"/>
</dbReference>
<evidence type="ECO:0000259" key="1">
    <source>
        <dbReference type="Pfam" id="PF20150"/>
    </source>
</evidence>
<proteinExistence type="predicted"/>
<organism evidence="2 3">
    <name type="scientific">Marssonina brunnea f. sp. multigermtubi (strain MB_m1)</name>
    <name type="common">Marssonina leaf spot fungus</name>
    <dbReference type="NCBI Taxonomy" id="1072389"/>
    <lineage>
        <taxon>Eukaryota</taxon>
        <taxon>Fungi</taxon>
        <taxon>Dikarya</taxon>
        <taxon>Ascomycota</taxon>
        <taxon>Pezizomycotina</taxon>
        <taxon>Leotiomycetes</taxon>
        <taxon>Helotiales</taxon>
        <taxon>Drepanopezizaceae</taxon>
        <taxon>Drepanopeziza</taxon>
    </lineage>
</organism>
<evidence type="ECO:0000313" key="2">
    <source>
        <dbReference type="EMBL" id="EKD13371.1"/>
    </source>
</evidence>
<keyword evidence="3" id="KW-1185">Reference proteome</keyword>
<protein>
    <recommendedName>
        <fullName evidence="1">2EXR domain-containing protein</fullName>
    </recommendedName>
</protein>
<dbReference type="KEGG" id="mbe:MBM_08454"/>
<dbReference type="Pfam" id="PF20150">
    <property type="entry name" value="2EXR"/>
    <property type="match status" value="1"/>
</dbReference>
<accession>K1WKF6</accession>
<dbReference type="InParanoid" id="K1WKF6"/>
<dbReference type="Proteomes" id="UP000006753">
    <property type="component" value="Unassembled WGS sequence"/>
</dbReference>
<gene>
    <name evidence="2" type="ORF">MBM_08454</name>
</gene>
<dbReference type="AlphaFoldDB" id="K1WKF6"/>
<name>K1WKF6_MARBU</name>
<dbReference type="EMBL" id="JH921450">
    <property type="protein sequence ID" value="EKD13371.1"/>
    <property type="molecule type" value="Genomic_DNA"/>
</dbReference>
<feature type="domain" description="2EXR" evidence="1">
    <location>
        <begin position="100"/>
        <end position="171"/>
    </location>
</feature>
<dbReference type="OrthoDB" id="3563121at2759"/>
<reference evidence="2 3" key="1">
    <citation type="journal article" date="2012" name="BMC Genomics">
        <title>Sequencing the genome of Marssonina brunnea reveals fungus-poplar co-evolution.</title>
        <authorList>
            <person name="Zhu S."/>
            <person name="Cao Y.-Z."/>
            <person name="Jiang C."/>
            <person name="Tan B.-Y."/>
            <person name="Wang Z."/>
            <person name="Feng S."/>
            <person name="Zhang L."/>
            <person name="Su X.-H."/>
            <person name="Brejova B."/>
            <person name="Vinar T."/>
            <person name="Xu M."/>
            <person name="Wang M.-X."/>
            <person name="Zhang S.-G."/>
            <person name="Huang M.-R."/>
            <person name="Wu R."/>
            <person name="Zhou Y."/>
        </authorList>
    </citation>
    <scope>NUCLEOTIDE SEQUENCE [LARGE SCALE GENOMIC DNA]</scope>
    <source>
        <strain evidence="2 3">MB_m1</strain>
    </source>
</reference>